<evidence type="ECO:0000313" key="2">
    <source>
        <dbReference type="EMBL" id="CUN53490.1"/>
    </source>
</evidence>
<name>A0A173XQG2_FLAPL</name>
<dbReference type="EMBL" id="CYZT01000001">
    <property type="protein sequence ID" value="CUN53490.1"/>
    <property type="molecule type" value="Genomic_DNA"/>
</dbReference>
<dbReference type="Pfam" id="PF24032">
    <property type="entry name" value="YQBQ"/>
    <property type="match status" value="1"/>
</dbReference>
<dbReference type="SUPFAM" id="SSF69279">
    <property type="entry name" value="Phage tail proteins"/>
    <property type="match status" value="1"/>
</dbReference>
<dbReference type="InterPro" id="IPR056937">
    <property type="entry name" value="YqbQ/XkdQ"/>
</dbReference>
<evidence type="ECO:0000259" key="1">
    <source>
        <dbReference type="Pfam" id="PF24032"/>
    </source>
</evidence>
<reference evidence="2 3" key="1">
    <citation type="submission" date="2015-09" db="EMBL/GenBank/DDBJ databases">
        <authorList>
            <consortium name="Pathogen Informatics"/>
        </authorList>
    </citation>
    <scope>NUCLEOTIDE SEQUENCE [LARGE SCALE GENOMIC DNA]</scope>
    <source>
        <strain evidence="2 3">2789STDY5608854</strain>
    </source>
</reference>
<feature type="domain" description="YqbQ/XkdQ" evidence="1">
    <location>
        <begin position="2"/>
        <end position="290"/>
    </location>
</feature>
<organism evidence="2 3">
    <name type="scientific">Flavonifractor plautii</name>
    <name type="common">Fusobacterium plautii</name>
    <dbReference type="NCBI Taxonomy" id="292800"/>
    <lineage>
        <taxon>Bacteria</taxon>
        <taxon>Bacillati</taxon>
        <taxon>Bacillota</taxon>
        <taxon>Clostridia</taxon>
        <taxon>Eubacteriales</taxon>
        <taxon>Oscillospiraceae</taxon>
        <taxon>Flavonifractor</taxon>
    </lineage>
</organism>
<protein>
    <submittedName>
        <fullName evidence="2">Phage late control gene D protein (GPD)</fullName>
    </submittedName>
</protein>
<dbReference type="AlphaFoldDB" id="A0A173XQG2"/>
<sequence length="297" mass="33356">MTWERKGTPGKLEFTVIKDGVLNFQEGNPVKLTVNGTTMFYGFAFTKSRKANSVTIDVVAYDQLRYLKNKDTITEEGLKASDLLKRLAADFRLNLGSVEDTGYTLETIVEEDSTLFDMIQNALDETLMNTGQLFCLYDDAGKLTLKNINSMKLNLLIDEETGETFDYSSSIDEQTYNKIKLTYDNEQTGKRELYIAQDGEKMNQWGVLQYFEALQNATGAAAKANALLKLYDQKTRKLTVKNAFGDVRVRAGCAVVVALNLGDIITNNYLMVEKVTHNFKGDEHFMDLTLIGGEFIA</sequence>
<evidence type="ECO:0000313" key="3">
    <source>
        <dbReference type="Proteomes" id="UP000095746"/>
    </source>
</evidence>
<accession>A0A173XQG2</accession>
<dbReference type="Proteomes" id="UP000095746">
    <property type="component" value="Unassembled WGS sequence"/>
</dbReference>
<proteinExistence type="predicted"/>
<gene>
    <name evidence="2" type="ORF">ERS852411_00053</name>
</gene>